<dbReference type="Proteomes" id="UP000749559">
    <property type="component" value="Unassembled WGS sequence"/>
</dbReference>
<proteinExistence type="predicted"/>
<dbReference type="OrthoDB" id="6055017at2759"/>
<dbReference type="PANTHER" id="PTHR31362:SF0">
    <property type="entry name" value="EXOSTOSIN DOMAIN-CONTAINING PROTEIN-RELATED"/>
    <property type="match status" value="1"/>
</dbReference>
<accession>A0A8S4Q3I2</accession>
<evidence type="ECO:0000313" key="3">
    <source>
        <dbReference type="Proteomes" id="UP000749559"/>
    </source>
</evidence>
<protein>
    <submittedName>
        <fullName evidence="2">Uncharacterized protein</fullName>
    </submittedName>
</protein>
<keyword evidence="3" id="KW-1185">Reference proteome</keyword>
<evidence type="ECO:0000256" key="1">
    <source>
        <dbReference type="SAM" id="Phobius"/>
    </source>
</evidence>
<sequence length="308" mass="36111">MTKFYVRVCLIIISCIIFIGVFLKSKDTELDAVVARFSKFGSELPHISSNISKILNKVFQETCNNTKILSNMPVNSIPMMPPVRPYPIVLVVSFNRYKYYDTIPYIELLYRDYFENILYCGPSQPPEDLMIKFQMSYVLFEQPGNQLDGAYIYNCTMQAINMNYDARGILYMSDDALLKVESLVDYNMSAIWQSNYVYGVNDRRDLHLASYTDQVKGPKECDEENFKLPCNKTPEQIWFGYLKKEIINTHNELLAKVTMEQETEDKLFTNFLQTLEEMSGGKMRYFKTIVDVYYIPKGYWKQFYRLAE</sequence>
<evidence type="ECO:0000313" key="2">
    <source>
        <dbReference type="EMBL" id="CAH1800314.1"/>
    </source>
</evidence>
<dbReference type="AlphaFoldDB" id="A0A8S4Q3I2"/>
<dbReference type="PANTHER" id="PTHR31362">
    <property type="entry name" value="GLYCOSYLTRANSFERASE STELLO1-RELATED"/>
    <property type="match status" value="1"/>
</dbReference>
<comment type="caution">
    <text evidence="2">The sequence shown here is derived from an EMBL/GenBank/DDBJ whole genome shotgun (WGS) entry which is preliminary data.</text>
</comment>
<keyword evidence="1" id="KW-1133">Transmembrane helix</keyword>
<gene>
    <name evidence="2" type="ORF">OFUS_LOCUS24218</name>
</gene>
<dbReference type="InterPro" id="IPR005049">
    <property type="entry name" value="STL-like"/>
</dbReference>
<feature type="transmembrane region" description="Helical" evidence="1">
    <location>
        <begin position="5"/>
        <end position="23"/>
    </location>
</feature>
<name>A0A8S4Q3I2_OWEFU</name>
<keyword evidence="1" id="KW-0812">Transmembrane</keyword>
<dbReference type="EMBL" id="CAIIXF020000011">
    <property type="protein sequence ID" value="CAH1800314.1"/>
    <property type="molecule type" value="Genomic_DNA"/>
</dbReference>
<keyword evidence="1" id="KW-0472">Membrane</keyword>
<reference evidence="2" key="1">
    <citation type="submission" date="2022-03" db="EMBL/GenBank/DDBJ databases">
        <authorList>
            <person name="Martin C."/>
        </authorList>
    </citation>
    <scope>NUCLEOTIDE SEQUENCE</scope>
</reference>
<feature type="non-terminal residue" evidence="2">
    <location>
        <position position="308"/>
    </location>
</feature>
<organism evidence="2 3">
    <name type="scientific">Owenia fusiformis</name>
    <name type="common">Polychaete worm</name>
    <dbReference type="NCBI Taxonomy" id="6347"/>
    <lineage>
        <taxon>Eukaryota</taxon>
        <taxon>Metazoa</taxon>
        <taxon>Spiralia</taxon>
        <taxon>Lophotrochozoa</taxon>
        <taxon>Annelida</taxon>
        <taxon>Polychaeta</taxon>
        <taxon>Sedentaria</taxon>
        <taxon>Canalipalpata</taxon>
        <taxon>Sabellida</taxon>
        <taxon>Oweniida</taxon>
        <taxon>Oweniidae</taxon>
        <taxon>Owenia</taxon>
    </lineage>
</organism>